<dbReference type="PRINTS" id="PR00108">
    <property type="entry name" value="THYMDSNTHASE"/>
</dbReference>
<evidence type="ECO:0000313" key="6">
    <source>
        <dbReference type="EMBL" id="QEM31520.1"/>
    </source>
</evidence>
<dbReference type="InterPro" id="IPR023451">
    <property type="entry name" value="Thymidate_synth/dCMP_Mease_dom"/>
</dbReference>
<accession>A0AB37CKA7</accession>
<dbReference type="EMBL" id="CP040803">
    <property type="protein sequence ID" value="QEM31520.1"/>
    <property type="molecule type" value="Genomic_DNA"/>
</dbReference>
<name>A0AB37CKA7_STRSL</name>
<sequence length="288" mass="33421">MRTKSKLFNNIAEDNIDSLYVQLCNLIYKNGKVVISRGMEVKELIGVNLILTNPKRRFLENANRKLKLYYAIGEFIWYMRGSNSLEEIQYYAPSMSQFSDDGSILQGAYGPKIVTQIDKLITLLRHDKGTRRAVLPIYSASELGKDSKDIPCTLTLEFLIRANKLHLIVNMRSNDIFLGLPYDIFSFTMIQEYIANKIGLNLGYYYHNIGSLHVYKKHFDRIKEISTMNIHKTSEFNNSNLIFKNLSDLLNIEKSIRNGSPYNMSKELLNNSDFNRIKIELEKYKDSR</sequence>
<dbReference type="GO" id="GO:0006231">
    <property type="term" value="P:dTMP biosynthetic process"/>
    <property type="evidence" value="ECO:0007669"/>
    <property type="project" value="InterPro"/>
</dbReference>
<proteinExistence type="predicted"/>
<dbReference type="GO" id="GO:0032259">
    <property type="term" value="P:methylation"/>
    <property type="evidence" value="ECO:0007669"/>
    <property type="project" value="UniProtKB-KW"/>
</dbReference>
<dbReference type="Gene3D" id="3.30.572.10">
    <property type="entry name" value="Thymidylate synthase/dCMP hydroxymethylase domain"/>
    <property type="match status" value="1"/>
</dbReference>
<reference evidence="6 7" key="1">
    <citation type="submission" date="2019-06" db="EMBL/GenBank/DDBJ databases">
        <title>Complete genome sequence of Streptococcus salivarius LAB813.</title>
        <authorList>
            <person name="Levesque C.M."/>
            <person name="Gong S.-G."/>
            <person name="Dufour D."/>
            <person name="Barbour A."/>
        </authorList>
    </citation>
    <scope>NUCLEOTIDE SEQUENCE [LARGE SCALE GENOMIC DNA]</scope>
    <source>
        <strain evidence="6 7">LAB813</strain>
        <plasmid evidence="7">psal813</plasmid>
    </source>
</reference>
<protein>
    <recommendedName>
        <fullName evidence="1">thymidylate synthase</fullName>
        <ecNumber evidence="1">2.1.1.45</ecNumber>
    </recommendedName>
</protein>
<dbReference type="InterPro" id="IPR000398">
    <property type="entry name" value="Thymidylate_synthase"/>
</dbReference>
<evidence type="ECO:0000313" key="7">
    <source>
        <dbReference type="Proteomes" id="UP000322622"/>
    </source>
</evidence>
<dbReference type="AlphaFoldDB" id="A0AB37CKA7"/>
<dbReference type="GO" id="GO:0005829">
    <property type="term" value="C:cytosol"/>
    <property type="evidence" value="ECO:0007669"/>
    <property type="project" value="TreeGrafter"/>
</dbReference>
<dbReference type="PANTHER" id="PTHR11548">
    <property type="entry name" value="THYMIDYLATE SYNTHASE 1"/>
    <property type="match status" value="1"/>
</dbReference>
<evidence type="ECO:0000256" key="4">
    <source>
        <dbReference type="ARBA" id="ARBA00022727"/>
    </source>
</evidence>
<keyword evidence="2" id="KW-0489">Methyltransferase</keyword>
<keyword evidence="4" id="KW-0545">Nucleotide biosynthesis</keyword>
<gene>
    <name evidence="6" type="ORF">FHI56_00560</name>
</gene>
<evidence type="ECO:0000256" key="1">
    <source>
        <dbReference type="ARBA" id="ARBA00011947"/>
    </source>
</evidence>
<dbReference type="PANTHER" id="PTHR11548:SF9">
    <property type="entry name" value="THYMIDYLATE SYNTHASE"/>
    <property type="match status" value="1"/>
</dbReference>
<evidence type="ECO:0000256" key="2">
    <source>
        <dbReference type="ARBA" id="ARBA00022603"/>
    </source>
</evidence>
<keyword evidence="3" id="KW-0808">Transferase</keyword>
<dbReference type="RefSeq" id="WP_149561066.1">
    <property type="nucleotide sequence ID" value="NZ_CP040803.1"/>
</dbReference>
<dbReference type="Proteomes" id="UP000322622">
    <property type="component" value="Plasmid pSAL813"/>
</dbReference>
<evidence type="ECO:0000256" key="3">
    <source>
        <dbReference type="ARBA" id="ARBA00022679"/>
    </source>
</evidence>
<dbReference type="EC" id="2.1.1.45" evidence="1"/>
<dbReference type="Pfam" id="PF00303">
    <property type="entry name" value="Thymidylat_synt"/>
    <property type="match status" value="1"/>
</dbReference>
<evidence type="ECO:0000259" key="5">
    <source>
        <dbReference type="Pfam" id="PF00303"/>
    </source>
</evidence>
<keyword evidence="6" id="KW-0614">Plasmid</keyword>
<geneLocation type="plasmid" evidence="7">
    <name>psal813</name>
</geneLocation>
<dbReference type="InterPro" id="IPR036926">
    <property type="entry name" value="Thymidate_synth/dCMP_Mease_sf"/>
</dbReference>
<dbReference type="InterPro" id="IPR045097">
    <property type="entry name" value="Thymidate_synth/dCMP_Mease"/>
</dbReference>
<feature type="domain" description="Thymidylate synthase/dCMP hydroxymethylase" evidence="5">
    <location>
        <begin position="20"/>
        <end position="232"/>
    </location>
</feature>
<organism evidence="6 7">
    <name type="scientific">Streptococcus salivarius</name>
    <dbReference type="NCBI Taxonomy" id="1304"/>
    <lineage>
        <taxon>Bacteria</taxon>
        <taxon>Bacillati</taxon>
        <taxon>Bacillota</taxon>
        <taxon>Bacilli</taxon>
        <taxon>Lactobacillales</taxon>
        <taxon>Streptococcaceae</taxon>
        <taxon>Streptococcus</taxon>
    </lineage>
</organism>
<dbReference type="SUPFAM" id="SSF55831">
    <property type="entry name" value="Thymidylate synthase/dCMP hydroxymethylase"/>
    <property type="match status" value="1"/>
</dbReference>
<dbReference type="GO" id="GO:0004799">
    <property type="term" value="F:thymidylate synthase activity"/>
    <property type="evidence" value="ECO:0007669"/>
    <property type="project" value="UniProtKB-EC"/>
</dbReference>
<dbReference type="CDD" id="cd00351">
    <property type="entry name" value="TS_Pyrimidine_HMase"/>
    <property type="match status" value="1"/>
</dbReference>